<reference evidence="3 4" key="1">
    <citation type="submission" date="2020-07" db="EMBL/GenBank/DDBJ databases">
        <title>Roseicoccus Jingziensis gen. nov., sp. nov., isolated from coastal seawater.</title>
        <authorList>
            <person name="Feng X."/>
        </authorList>
    </citation>
    <scope>NUCLEOTIDE SEQUENCE [LARGE SCALE GENOMIC DNA]</scope>
    <source>
        <strain evidence="3 4">N1E253</strain>
    </source>
</reference>
<organism evidence="3 4">
    <name type="scientific">Oceaniferula marina</name>
    <dbReference type="NCBI Taxonomy" id="2748318"/>
    <lineage>
        <taxon>Bacteria</taxon>
        <taxon>Pseudomonadati</taxon>
        <taxon>Verrucomicrobiota</taxon>
        <taxon>Verrucomicrobiia</taxon>
        <taxon>Verrucomicrobiales</taxon>
        <taxon>Verrucomicrobiaceae</taxon>
        <taxon>Oceaniferula</taxon>
    </lineage>
</organism>
<evidence type="ECO:0000256" key="1">
    <source>
        <dbReference type="SAM" id="SignalP"/>
    </source>
</evidence>
<accession>A0A851GDZ5</accession>
<evidence type="ECO:0000313" key="4">
    <source>
        <dbReference type="Proteomes" id="UP000557872"/>
    </source>
</evidence>
<comment type="caution">
    <text evidence="3">The sequence shown here is derived from an EMBL/GenBank/DDBJ whole genome shotgun (WGS) entry which is preliminary data.</text>
</comment>
<evidence type="ECO:0000259" key="2">
    <source>
        <dbReference type="Pfam" id="PF07589"/>
    </source>
</evidence>
<sequence>MNTKATITALAVVSLGISAAQASTIAWGGGDGNWNTEGVADAGWSGGTSPTMDGTDDAVINGGTVSYDAGALGDLGAGWGSSHLTLNGGVLTQSTTHWSVFDGSGTFTIAGGTFNSAADRVQIGASGTDTAQFVMTSGSFIHTGSEVAVRGGNTFTVSGGSMSANFFSLGDFGLATIDVAGGTVRLNDGSSGGGFYIGTAGSAINLTAAGVFNIGNTNIADATANYLDTDRVVFGMDGNNALLQVVDDGAGGVNISAVPEPTSAALLGLGGVALILRRRK</sequence>
<dbReference type="Pfam" id="PF07589">
    <property type="entry name" value="PEP-CTERM"/>
    <property type="match status" value="1"/>
</dbReference>
<keyword evidence="4" id="KW-1185">Reference proteome</keyword>
<gene>
    <name evidence="3" type="ORF">HW115_10215</name>
</gene>
<proteinExistence type="predicted"/>
<dbReference type="EMBL" id="JACBAZ010000004">
    <property type="protein sequence ID" value="NWK55988.1"/>
    <property type="molecule type" value="Genomic_DNA"/>
</dbReference>
<feature type="signal peptide" evidence="1">
    <location>
        <begin position="1"/>
        <end position="22"/>
    </location>
</feature>
<name>A0A851GDZ5_9BACT</name>
<dbReference type="NCBIfam" id="TIGR02595">
    <property type="entry name" value="PEP_CTERM"/>
    <property type="match status" value="1"/>
</dbReference>
<evidence type="ECO:0000313" key="3">
    <source>
        <dbReference type="EMBL" id="NWK55988.1"/>
    </source>
</evidence>
<keyword evidence="1" id="KW-0732">Signal</keyword>
<dbReference type="AlphaFoldDB" id="A0A851GDZ5"/>
<dbReference type="RefSeq" id="WP_178932580.1">
    <property type="nucleotide sequence ID" value="NZ_JACBAZ010000004.1"/>
</dbReference>
<protein>
    <submittedName>
        <fullName evidence="3">PEP-CTERM sorting domain-containing protein</fullName>
    </submittedName>
</protein>
<dbReference type="InterPro" id="IPR013424">
    <property type="entry name" value="Ice-binding_C"/>
</dbReference>
<dbReference type="Proteomes" id="UP000557872">
    <property type="component" value="Unassembled WGS sequence"/>
</dbReference>
<feature type="chain" id="PRO_5032763775" evidence="1">
    <location>
        <begin position="23"/>
        <end position="280"/>
    </location>
</feature>
<feature type="domain" description="Ice-binding protein C-terminal" evidence="2">
    <location>
        <begin position="257"/>
        <end position="279"/>
    </location>
</feature>